<feature type="transmembrane region" description="Helical" evidence="1">
    <location>
        <begin position="84"/>
        <end position="113"/>
    </location>
</feature>
<dbReference type="GO" id="GO:0016020">
    <property type="term" value="C:membrane"/>
    <property type="evidence" value="ECO:0007669"/>
    <property type="project" value="TreeGrafter"/>
</dbReference>
<protein>
    <submittedName>
        <fullName evidence="3">Acyltransferase</fullName>
    </submittedName>
</protein>
<keyword evidence="1" id="KW-0472">Membrane</keyword>
<evidence type="ECO:0000259" key="2">
    <source>
        <dbReference type="Pfam" id="PF01757"/>
    </source>
</evidence>
<dbReference type="PANTHER" id="PTHR23028:SF53">
    <property type="entry name" value="ACYL_TRANSF_3 DOMAIN-CONTAINING PROTEIN"/>
    <property type="match status" value="1"/>
</dbReference>
<dbReference type="PANTHER" id="PTHR23028">
    <property type="entry name" value="ACETYLTRANSFERASE"/>
    <property type="match status" value="1"/>
</dbReference>
<keyword evidence="3" id="KW-0012">Acyltransferase</keyword>
<dbReference type="GO" id="GO:0000271">
    <property type="term" value="P:polysaccharide biosynthetic process"/>
    <property type="evidence" value="ECO:0007669"/>
    <property type="project" value="TreeGrafter"/>
</dbReference>
<evidence type="ECO:0000256" key="1">
    <source>
        <dbReference type="SAM" id="Phobius"/>
    </source>
</evidence>
<keyword evidence="1" id="KW-1133">Transmembrane helix</keyword>
<feature type="transmembrane region" description="Helical" evidence="1">
    <location>
        <begin position="170"/>
        <end position="191"/>
    </location>
</feature>
<keyword evidence="1" id="KW-0812">Transmembrane</keyword>
<feature type="transmembrane region" description="Helical" evidence="1">
    <location>
        <begin position="7"/>
        <end position="27"/>
    </location>
</feature>
<dbReference type="Pfam" id="PF01757">
    <property type="entry name" value="Acyl_transf_3"/>
    <property type="match status" value="1"/>
</dbReference>
<feature type="transmembrane region" description="Helical" evidence="1">
    <location>
        <begin position="211"/>
        <end position="234"/>
    </location>
</feature>
<sequence length="378" mass="40752">MSRGFSTYLDLLRFGAALVVLLSHFGYARYSGGRWLWVRELNLGSDAVVVFFVLSGLVIALVADRKRTGGRGFAFDRLTRLWSVALPALAIGFALDRIGAAVAPAAYAGWFYAPLPFWEQMLRGLSFSNEWGGLAARLGTNGPFWSLSYEAAFYTLFAVAFYLRGARRLALLALGIWIAGLNVLLLMPAWLMGVALHHCVRRGALPSGAAALALALLPVLGYAGALAVGAPDALRALSAPLDKAVNLRFSDEPLWNALLGVLVTAHLAGMAGLLREQSLARLAPRAAWLAGGSFSLYLMHYPALQFVSATMPRTGVALLDDAVLLVTVLAFCALFAALFERPLPQLRAALRRVTARLRRDPARGPRDWPDAPPSAPAR</sequence>
<dbReference type="Proteomes" id="UP000281128">
    <property type="component" value="Unassembled WGS sequence"/>
</dbReference>
<feature type="domain" description="Acyltransferase 3" evidence="2">
    <location>
        <begin position="8"/>
        <end position="336"/>
    </location>
</feature>
<keyword evidence="4" id="KW-1185">Reference proteome</keyword>
<feature type="transmembrane region" description="Helical" evidence="1">
    <location>
        <begin position="286"/>
        <end position="304"/>
    </location>
</feature>
<dbReference type="GO" id="GO:0016747">
    <property type="term" value="F:acyltransferase activity, transferring groups other than amino-acyl groups"/>
    <property type="evidence" value="ECO:0007669"/>
    <property type="project" value="InterPro"/>
</dbReference>
<evidence type="ECO:0000313" key="3">
    <source>
        <dbReference type="EMBL" id="RKF15115.1"/>
    </source>
</evidence>
<comment type="caution">
    <text evidence="3">The sequence shown here is derived from an EMBL/GenBank/DDBJ whole genome shotgun (WGS) entry which is preliminary data.</text>
</comment>
<dbReference type="OrthoDB" id="9796461at2"/>
<feature type="transmembrane region" description="Helical" evidence="1">
    <location>
        <begin position="144"/>
        <end position="163"/>
    </location>
</feature>
<keyword evidence="3" id="KW-0808">Transferase</keyword>
<dbReference type="InterPro" id="IPR002656">
    <property type="entry name" value="Acyl_transf_3_dom"/>
</dbReference>
<evidence type="ECO:0000313" key="4">
    <source>
        <dbReference type="Proteomes" id="UP000281128"/>
    </source>
</evidence>
<dbReference type="RefSeq" id="WP_121166261.1">
    <property type="nucleotide sequence ID" value="NZ_RAPE01000002.1"/>
</dbReference>
<dbReference type="InterPro" id="IPR050879">
    <property type="entry name" value="Acyltransferase_3"/>
</dbReference>
<organism evidence="3 4">
    <name type="scientific">Roseovarius spongiae</name>
    <dbReference type="NCBI Taxonomy" id="2320272"/>
    <lineage>
        <taxon>Bacteria</taxon>
        <taxon>Pseudomonadati</taxon>
        <taxon>Pseudomonadota</taxon>
        <taxon>Alphaproteobacteria</taxon>
        <taxon>Rhodobacterales</taxon>
        <taxon>Roseobacteraceae</taxon>
        <taxon>Roseovarius</taxon>
    </lineage>
</organism>
<gene>
    <name evidence="3" type="ORF">D6850_09725</name>
</gene>
<name>A0A3A8B9T0_9RHOB</name>
<dbReference type="AlphaFoldDB" id="A0A3A8B9T0"/>
<proteinExistence type="predicted"/>
<reference evidence="3 4" key="1">
    <citation type="submission" date="2018-09" db="EMBL/GenBank/DDBJ databases">
        <title>Roseovarius spongiae sp. nov., isolated from a marine sponge.</title>
        <authorList>
            <person name="Zhuang L."/>
            <person name="Luo L."/>
        </authorList>
    </citation>
    <scope>NUCLEOTIDE SEQUENCE [LARGE SCALE GENOMIC DNA]</scope>
    <source>
        <strain evidence="3 4">HN-E21</strain>
    </source>
</reference>
<dbReference type="EMBL" id="RAPE01000002">
    <property type="protein sequence ID" value="RKF15115.1"/>
    <property type="molecule type" value="Genomic_DNA"/>
</dbReference>
<accession>A0A3A8B9T0</accession>
<feature type="transmembrane region" description="Helical" evidence="1">
    <location>
        <begin position="47"/>
        <end position="63"/>
    </location>
</feature>
<feature type="transmembrane region" description="Helical" evidence="1">
    <location>
        <begin position="316"/>
        <end position="339"/>
    </location>
</feature>